<evidence type="ECO:0000256" key="7">
    <source>
        <dbReference type="ARBA" id="ARBA00048488"/>
    </source>
</evidence>
<reference evidence="10 11" key="1">
    <citation type="submission" date="2011-05" db="EMBL/GenBank/DDBJ databases">
        <title>Complete sequence of chromosome of Frankia symbiont of Datisca glomerata.</title>
        <authorList>
            <consortium name="US DOE Joint Genome Institute"/>
            <person name="Lucas S."/>
            <person name="Han J."/>
            <person name="Lapidus A."/>
            <person name="Cheng J.-F."/>
            <person name="Goodwin L."/>
            <person name="Pitluck S."/>
            <person name="Peters L."/>
            <person name="Mikhailova N."/>
            <person name="Chertkov O."/>
            <person name="Teshima H."/>
            <person name="Han C."/>
            <person name="Tapia R."/>
            <person name="Land M."/>
            <person name="Hauser L."/>
            <person name="Kyrpides N."/>
            <person name="Ivanova N."/>
            <person name="Pagani I."/>
            <person name="Berry A."/>
            <person name="Pawlowski K."/>
            <person name="Persson T."/>
            <person name="Vanden Heuvel B."/>
            <person name="Benson D."/>
            <person name="Woyke T."/>
        </authorList>
    </citation>
    <scope>NUCLEOTIDE SEQUENCE [LARGE SCALE GENOMIC DNA]</scope>
    <source>
        <strain evidence="11">4085684</strain>
    </source>
</reference>
<organism evidence="10 11">
    <name type="scientific">Candidatus Protofrankia datiscae</name>
    <dbReference type="NCBI Taxonomy" id="2716812"/>
    <lineage>
        <taxon>Bacteria</taxon>
        <taxon>Bacillati</taxon>
        <taxon>Actinomycetota</taxon>
        <taxon>Actinomycetes</taxon>
        <taxon>Frankiales</taxon>
        <taxon>Frankiaceae</taxon>
        <taxon>Protofrankia</taxon>
    </lineage>
</organism>
<comment type="cofactor">
    <cofactor evidence="1">
        <name>Zn(2+)</name>
        <dbReference type="ChEBI" id="CHEBI:29105"/>
    </cofactor>
</comment>
<evidence type="ECO:0000313" key="10">
    <source>
        <dbReference type="EMBL" id="AEH09763.1"/>
    </source>
</evidence>
<evidence type="ECO:0000256" key="5">
    <source>
        <dbReference type="ARBA" id="ARBA00022833"/>
    </source>
</evidence>
<evidence type="ECO:0000313" key="11">
    <source>
        <dbReference type="Proteomes" id="UP000001549"/>
    </source>
</evidence>
<dbReference type="STRING" id="656024.FsymDg_2378"/>
<dbReference type="EMBL" id="CP002801">
    <property type="protein sequence ID" value="AEH09763.1"/>
    <property type="molecule type" value="Genomic_DNA"/>
</dbReference>
<keyword evidence="11" id="KW-1185">Reference proteome</keyword>
<accession>F8B0K5</accession>
<dbReference type="InterPro" id="IPR002579">
    <property type="entry name" value="Met_Sox_Rdtase_MsrB_dom"/>
</dbReference>
<evidence type="ECO:0000256" key="6">
    <source>
        <dbReference type="ARBA" id="ARBA00023002"/>
    </source>
</evidence>
<dbReference type="GO" id="GO:0033743">
    <property type="term" value="F:peptide-methionine (R)-S-oxide reductase activity"/>
    <property type="evidence" value="ECO:0007669"/>
    <property type="project" value="UniProtKB-EC"/>
</dbReference>
<dbReference type="Pfam" id="PF01641">
    <property type="entry name" value="SelR"/>
    <property type="match status" value="1"/>
</dbReference>
<sequence length="325" mass="34862">MIMIKPPSITYGQQVALLGAARCAFGVGLLTRPARFARLVGVDRVTAERTAWLTQLAAARDIAVGAGLLATLLRRDGPPARGWLRAGALIDTADAAVLLSAGIRRDIAWAPAVAAALTAAGGAVQAGLLTTRPPVNTDPADRRQAARAAACRAGCLTERPRGTNPPRETSHTSRRGEWRGMSDDKEATVATHQVVKTEEEWRKELPTERYAILRNAATEPPFSGSYTYSKETGIYRCGACGNALFDSSTKYDSGSGWPSFYEPKVADALELVEDHSHGMIRTEVRCRRCGSHLGHVFDDGPAPTGQRFCMNSLALDLDPVPENPA</sequence>
<evidence type="ECO:0000256" key="2">
    <source>
        <dbReference type="ARBA" id="ARBA00007174"/>
    </source>
</evidence>
<evidence type="ECO:0000256" key="1">
    <source>
        <dbReference type="ARBA" id="ARBA00001947"/>
    </source>
</evidence>
<keyword evidence="5" id="KW-0862">Zinc</keyword>
<evidence type="ECO:0000259" key="9">
    <source>
        <dbReference type="PROSITE" id="PS51790"/>
    </source>
</evidence>
<dbReference type="InterPro" id="IPR011057">
    <property type="entry name" value="Mss4-like_sf"/>
</dbReference>
<dbReference type="Gene3D" id="2.170.150.20">
    <property type="entry name" value="Peptide methionine sulfoxide reductase"/>
    <property type="match status" value="1"/>
</dbReference>
<comment type="catalytic activity">
    <reaction evidence="7">
        <text>L-methionyl-[protein] + [thioredoxin]-disulfide + H2O = L-methionyl-(R)-S-oxide-[protein] + [thioredoxin]-dithiol</text>
        <dbReference type="Rhea" id="RHEA:24164"/>
        <dbReference type="Rhea" id="RHEA-COMP:10698"/>
        <dbReference type="Rhea" id="RHEA-COMP:10700"/>
        <dbReference type="Rhea" id="RHEA-COMP:12313"/>
        <dbReference type="Rhea" id="RHEA-COMP:12314"/>
        <dbReference type="ChEBI" id="CHEBI:15377"/>
        <dbReference type="ChEBI" id="CHEBI:16044"/>
        <dbReference type="ChEBI" id="CHEBI:29950"/>
        <dbReference type="ChEBI" id="CHEBI:45764"/>
        <dbReference type="ChEBI" id="CHEBI:50058"/>
        <dbReference type="EC" id="1.8.4.12"/>
    </reaction>
</comment>
<dbReference type="KEGG" id="fsy:FsymDg_2378"/>
<dbReference type="SUPFAM" id="SSF51316">
    <property type="entry name" value="Mss4-like"/>
    <property type="match status" value="1"/>
</dbReference>
<gene>
    <name evidence="10" type="ordered locus">FsymDg_2378</name>
</gene>
<comment type="similarity">
    <text evidence="2">Belongs to the MsrB Met sulfoxide reductase family.</text>
</comment>
<feature type="compositionally biased region" description="Basic and acidic residues" evidence="8">
    <location>
        <begin position="168"/>
        <end position="187"/>
    </location>
</feature>
<feature type="domain" description="MsrB" evidence="9">
    <location>
        <begin position="198"/>
        <end position="320"/>
    </location>
</feature>
<dbReference type="GO" id="GO:0005737">
    <property type="term" value="C:cytoplasm"/>
    <property type="evidence" value="ECO:0007669"/>
    <property type="project" value="TreeGrafter"/>
</dbReference>
<dbReference type="HOGENOM" id="CLU_854567_0_0_11"/>
<feature type="region of interest" description="Disordered" evidence="8">
    <location>
        <begin position="157"/>
        <end position="200"/>
    </location>
</feature>
<dbReference type="InterPro" id="IPR025363">
    <property type="entry name" value="DUF4267"/>
</dbReference>
<dbReference type="PROSITE" id="PS51790">
    <property type="entry name" value="MSRB"/>
    <property type="match status" value="1"/>
</dbReference>
<protein>
    <recommendedName>
        <fullName evidence="3">peptide-methionine (R)-S-oxide reductase</fullName>
        <ecNumber evidence="3">1.8.4.12</ecNumber>
    </recommendedName>
</protein>
<dbReference type="AlphaFoldDB" id="F8B0K5"/>
<proteinExistence type="inferred from homology"/>
<dbReference type="Pfam" id="PF14087">
    <property type="entry name" value="DUF4267"/>
    <property type="match status" value="1"/>
</dbReference>
<dbReference type="Proteomes" id="UP000001549">
    <property type="component" value="Chromosome"/>
</dbReference>
<dbReference type="PANTHER" id="PTHR10173">
    <property type="entry name" value="METHIONINE SULFOXIDE REDUCTASE"/>
    <property type="match status" value="1"/>
</dbReference>
<dbReference type="GO" id="GO:0030091">
    <property type="term" value="P:protein repair"/>
    <property type="evidence" value="ECO:0007669"/>
    <property type="project" value="InterPro"/>
</dbReference>
<dbReference type="GO" id="GO:0006979">
    <property type="term" value="P:response to oxidative stress"/>
    <property type="evidence" value="ECO:0007669"/>
    <property type="project" value="InterPro"/>
</dbReference>
<dbReference type="InterPro" id="IPR028427">
    <property type="entry name" value="Met_Sox_Rdtase_MsrB"/>
</dbReference>
<dbReference type="EC" id="1.8.4.12" evidence="3"/>
<keyword evidence="6 10" id="KW-0560">Oxidoreductase</keyword>
<dbReference type="eggNOG" id="COG0229">
    <property type="taxonomic scope" value="Bacteria"/>
</dbReference>
<dbReference type="FunFam" id="2.170.150.20:FF:000001">
    <property type="entry name" value="Peptide methionine sulfoxide reductase MsrB"/>
    <property type="match status" value="1"/>
</dbReference>
<evidence type="ECO:0000256" key="4">
    <source>
        <dbReference type="ARBA" id="ARBA00022723"/>
    </source>
</evidence>
<evidence type="ECO:0000256" key="8">
    <source>
        <dbReference type="SAM" id="MobiDB-lite"/>
    </source>
</evidence>
<dbReference type="NCBIfam" id="TIGR00357">
    <property type="entry name" value="peptide-methionine (R)-S-oxide reductase MsrB"/>
    <property type="match status" value="1"/>
</dbReference>
<dbReference type="GO" id="GO:0046872">
    <property type="term" value="F:metal ion binding"/>
    <property type="evidence" value="ECO:0007669"/>
    <property type="project" value="UniProtKB-KW"/>
</dbReference>
<name>F8B0K5_9ACTN</name>
<keyword evidence="4" id="KW-0479">Metal-binding</keyword>
<dbReference type="PANTHER" id="PTHR10173:SF52">
    <property type="entry name" value="METHIONINE-R-SULFOXIDE REDUCTASE B1"/>
    <property type="match status" value="1"/>
</dbReference>
<evidence type="ECO:0000256" key="3">
    <source>
        <dbReference type="ARBA" id="ARBA00012499"/>
    </source>
</evidence>